<feature type="region of interest" description="Disordered" evidence="1">
    <location>
        <begin position="1"/>
        <end position="33"/>
    </location>
</feature>
<name>A0A151AIE2_9EURY</name>
<evidence type="ECO:0000259" key="2">
    <source>
        <dbReference type="Pfam" id="PF26240"/>
    </source>
</evidence>
<feature type="compositionally biased region" description="Basic and acidic residues" evidence="1">
    <location>
        <begin position="8"/>
        <end position="33"/>
    </location>
</feature>
<reference evidence="3 4" key="1">
    <citation type="submission" date="2016-02" db="EMBL/GenBank/DDBJ databases">
        <title>Genome sequence of Halalkalicoccus paucihalophilus DSM 24557.</title>
        <authorList>
            <person name="Poehlein A."/>
            <person name="Daniel R."/>
        </authorList>
    </citation>
    <scope>NUCLEOTIDE SEQUENCE [LARGE SCALE GENOMIC DNA]</scope>
    <source>
        <strain evidence="3 4">DSM 24557</strain>
    </source>
</reference>
<dbReference type="EMBL" id="LTAZ01000001">
    <property type="protein sequence ID" value="KYH27352.1"/>
    <property type="molecule type" value="Genomic_DNA"/>
</dbReference>
<evidence type="ECO:0000313" key="3">
    <source>
        <dbReference type="EMBL" id="KYH27352.1"/>
    </source>
</evidence>
<protein>
    <recommendedName>
        <fullName evidence="2">DUF8055 domain-containing protein</fullName>
    </recommendedName>
</protein>
<proteinExistence type="predicted"/>
<feature type="domain" description="DUF8055" evidence="2">
    <location>
        <begin position="8"/>
        <end position="118"/>
    </location>
</feature>
<dbReference type="Pfam" id="PF26240">
    <property type="entry name" value="DUF8055"/>
    <property type="match status" value="1"/>
</dbReference>
<comment type="caution">
    <text evidence="3">The sequence shown here is derived from an EMBL/GenBank/DDBJ whole genome shotgun (WGS) entry which is preliminary data.</text>
</comment>
<dbReference type="AlphaFoldDB" id="A0A151AIE2"/>
<dbReference type="PATRIC" id="fig|1008153.3.peg.20"/>
<dbReference type="InterPro" id="IPR058368">
    <property type="entry name" value="DUF8055"/>
</dbReference>
<organism evidence="3 4">
    <name type="scientific">Halalkalicoccus paucihalophilus</name>
    <dbReference type="NCBI Taxonomy" id="1008153"/>
    <lineage>
        <taxon>Archaea</taxon>
        <taxon>Methanobacteriati</taxon>
        <taxon>Methanobacteriota</taxon>
        <taxon>Stenosarchaea group</taxon>
        <taxon>Halobacteria</taxon>
        <taxon>Halobacteriales</taxon>
        <taxon>Halococcaceae</taxon>
        <taxon>Halalkalicoccus</taxon>
    </lineage>
</organism>
<accession>A0A151AIE2</accession>
<dbReference type="RefSeq" id="WP_066378000.1">
    <property type="nucleotide sequence ID" value="NZ_LTAZ01000001.1"/>
</dbReference>
<evidence type="ECO:0000256" key="1">
    <source>
        <dbReference type="SAM" id="MobiDB-lite"/>
    </source>
</evidence>
<evidence type="ECO:0000313" key="4">
    <source>
        <dbReference type="Proteomes" id="UP000075321"/>
    </source>
</evidence>
<sequence>MSAEGEDRDARIEALGDRAREERERFDPPSDPDERALSYLREGLWPVLAVYIEARSSGERLSRAEHAALEDALNEWLELYALCYGVGIDSEFSVRETAELFVETHNIRDTAQLLTHVPARR</sequence>
<gene>
    <name evidence="3" type="ORF">HAPAU_00180</name>
</gene>
<dbReference type="OrthoDB" id="339304at2157"/>
<keyword evidence="4" id="KW-1185">Reference proteome</keyword>
<dbReference type="Proteomes" id="UP000075321">
    <property type="component" value="Unassembled WGS sequence"/>
</dbReference>